<accession>A0A1I7NFD3</accession>
<dbReference type="RefSeq" id="WP_092867464.1">
    <property type="nucleotide sequence ID" value="NZ_FPCH01000002.1"/>
</dbReference>
<evidence type="ECO:0000256" key="4">
    <source>
        <dbReference type="ARBA" id="ARBA00022989"/>
    </source>
</evidence>
<evidence type="ECO:0000313" key="8">
    <source>
        <dbReference type="Proteomes" id="UP000199423"/>
    </source>
</evidence>
<evidence type="ECO:0000256" key="1">
    <source>
        <dbReference type="ARBA" id="ARBA00004141"/>
    </source>
</evidence>
<feature type="transmembrane region" description="Helical" evidence="6">
    <location>
        <begin position="204"/>
        <end position="232"/>
    </location>
</feature>
<dbReference type="AlphaFoldDB" id="A0A1I7NFD3"/>
<keyword evidence="3 6" id="KW-0812">Transmembrane</keyword>
<feature type="transmembrane region" description="Helical" evidence="6">
    <location>
        <begin position="138"/>
        <end position="161"/>
    </location>
</feature>
<keyword evidence="2" id="KW-1003">Cell membrane</keyword>
<sequence length="310" mass="34383">MMVSHQLGRQLRIWLRQLRVYQYVKNLLVFVPVITAHEFNADALRSSFLAAAAFSLCASAVYILNDWWDLQADRAHPTKQFRPLAAGKIKVRDALAAIPVLLTASAWIALSISGLFALIIAAYFVMTTAYTFVIKRKLIADVVLLAMLYTIRVIGGAVAIAVPISEWLLYFSIFVFASLALLKRTIELVDYAHLGKDPYPSRGYYASDVGTVTALAAASSMNAVTVFALYLSSSSAAGLYAHPKFLYLLCPIMIFWLFRLITLAQRKIIHDDPIVFAVKDRVSWITCLVTAVILLLASSKWTCDYAICAS</sequence>
<proteinExistence type="predicted"/>
<keyword evidence="4 6" id="KW-1133">Transmembrane helix</keyword>
<dbReference type="GO" id="GO:0016765">
    <property type="term" value="F:transferase activity, transferring alkyl or aryl (other than methyl) groups"/>
    <property type="evidence" value="ECO:0007669"/>
    <property type="project" value="InterPro"/>
</dbReference>
<dbReference type="STRING" id="51670.SAMN04488557_1960"/>
<evidence type="ECO:0000313" key="7">
    <source>
        <dbReference type="EMBL" id="SFV33387.1"/>
    </source>
</evidence>
<feature type="transmembrane region" description="Helical" evidence="6">
    <location>
        <begin position="244"/>
        <end position="261"/>
    </location>
</feature>
<evidence type="ECO:0000256" key="3">
    <source>
        <dbReference type="ARBA" id="ARBA00022692"/>
    </source>
</evidence>
<evidence type="ECO:0000256" key="2">
    <source>
        <dbReference type="ARBA" id="ARBA00022475"/>
    </source>
</evidence>
<protein>
    <submittedName>
        <fullName evidence="7">4-hydroxybenzoate polyprenyltransferase</fullName>
    </submittedName>
</protein>
<dbReference type="InterPro" id="IPR044878">
    <property type="entry name" value="UbiA_sf"/>
</dbReference>
<feature type="transmembrane region" description="Helical" evidence="6">
    <location>
        <begin position="104"/>
        <end position="126"/>
    </location>
</feature>
<organism evidence="7 8">
    <name type="scientific">Hyphomicrobium facile</name>
    <dbReference type="NCBI Taxonomy" id="51670"/>
    <lineage>
        <taxon>Bacteria</taxon>
        <taxon>Pseudomonadati</taxon>
        <taxon>Pseudomonadota</taxon>
        <taxon>Alphaproteobacteria</taxon>
        <taxon>Hyphomicrobiales</taxon>
        <taxon>Hyphomicrobiaceae</taxon>
        <taxon>Hyphomicrobium</taxon>
    </lineage>
</organism>
<dbReference type="Gene3D" id="1.10.357.140">
    <property type="entry name" value="UbiA prenyltransferase"/>
    <property type="match status" value="1"/>
</dbReference>
<feature type="transmembrane region" description="Helical" evidence="6">
    <location>
        <begin position="46"/>
        <end position="64"/>
    </location>
</feature>
<evidence type="ECO:0000256" key="5">
    <source>
        <dbReference type="ARBA" id="ARBA00023136"/>
    </source>
</evidence>
<evidence type="ECO:0000256" key="6">
    <source>
        <dbReference type="SAM" id="Phobius"/>
    </source>
</evidence>
<dbReference type="CDD" id="cd13963">
    <property type="entry name" value="PT_UbiA_2"/>
    <property type="match status" value="1"/>
</dbReference>
<gene>
    <name evidence="7" type="ORF">SAMN04488557_1960</name>
</gene>
<keyword evidence="5 6" id="KW-0472">Membrane</keyword>
<keyword evidence="7" id="KW-0808">Transferase</keyword>
<reference evidence="8" key="1">
    <citation type="submission" date="2016-10" db="EMBL/GenBank/DDBJ databases">
        <authorList>
            <person name="Varghese N."/>
            <person name="Submissions S."/>
        </authorList>
    </citation>
    <scope>NUCLEOTIDE SEQUENCE [LARGE SCALE GENOMIC DNA]</scope>
    <source>
        <strain evidence="8">DSM 1565</strain>
    </source>
</reference>
<name>A0A1I7NFD3_9HYPH</name>
<feature type="transmembrane region" description="Helical" evidence="6">
    <location>
        <begin position="282"/>
        <end position="301"/>
    </location>
</feature>
<dbReference type="Proteomes" id="UP000199423">
    <property type="component" value="Unassembled WGS sequence"/>
</dbReference>
<dbReference type="InterPro" id="IPR000537">
    <property type="entry name" value="UbiA_prenyltransferase"/>
</dbReference>
<dbReference type="Pfam" id="PF01040">
    <property type="entry name" value="UbiA"/>
    <property type="match status" value="1"/>
</dbReference>
<dbReference type="GO" id="GO:0016020">
    <property type="term" value="C:membrane"/>
    <property type="evidence" value="ECO:0007669"/>
    <property type="project" value="UniProtKB-SubCell"/>
</dbReference>
<dbReference type="NCBIfam" id="NF006088">
    <property type="entry name" value="PRK08238.1"/>
    <property type="match status" value="1"/>
</dbReference>
<dbReference type="OrthoDB" id="9803632at2"/>
<comment type="subcellular location">
    <subcellularLocation>
        <location evidence="1">Membrane</location>
        <topology evidence="1">Multi-pass membrane protein</topology>
    </subcellularLocation>
</comment>
<keyword evidence="8" id="KW-1185">Reference proteome</keyword>
<dbReference type="EMBL" id="FPCH01000002">
    <property type="protein sequence ID" value="SFV33387.1"/>
    <property type="molecule type" value="Genomic_DNA"/>
</dbReference>